<feature type="domain" description="RecJ OB" evidence="9">
    <location>
        <begin position="459"/>
        <end position="564"/>
    </location>
</feature>
<name>A0ABW0QWB2_9BACL</name>
<feature type="coiled-coil region" evidence="6">
    <location>
        <begin position="302"/>
        <end position="329"/>
    </location>
</feature>
<dbReference type="InterPro" id="IPR038763">
    <property type="entry name" value="DHH_sf"/>
</dbReference>
<dbReference type="SUPFAM" id="SSF64182">
    <property type="entry name" value="DHH phosphoesterases"/>
    <property type="match status" value="1"/>
</dbReference>
<dbReference type="InterPro" id="IPR051673">
    <property type="entry name" value="SSDNA_exonuclease_RecJ"/>
</dbReference>
<reference evidence="11" key="1">
    <citation type="journal article" date="2019" name="Int. J. Syst. Evol. Microbiol.">
        <title>The Global Catalogue of Microorganisms (GCM) 10K type strain sequencing project: providing services to taxonomists for standard genome sequencing and annotation.</title>
        <authorList>
            <consortium name="The Broad Institute Genomics Platform"/>
            <consortium name="The Broad Institute Genome Sequencing Center for Infectious Disease"/>
            <person name="Wu L."/>
            <person name="Ma J."/>
        </authorList>
    </citation>
    <scope>NUCLEOTIDE SEQUENCE [LARGE SCALE GENOMIC DNA]</scope>
    <source>
        <strain evidence="11">CGMCC 1.18578</strain>
    </source>
</reference>
<evidence type="ECO:0000256" key="5">
    <source>
        <dbReference type="ARBA" id="ARBA00022839"/>
    </source>
</evidence>
<dbReference type="InterPro" id="IPR004610">
    <property type="entry name" value="RecJ"/>
</dbReference>
<dbReference type="InterPro" id="IPR041122">
    <property type="entry name" value="RecJ_OB"/>
</dbReference>
<accession>A0ABW0QWB2</accession>
<keyword evidence="5 10" id="KW-0269">Exonuclease</keyword>
<dbReference type="InterPro" id="IPR003156">
    <property type="entry name" value="DHHA1_dom"/>
</dbReference>
<evidence type="ECO:0000256" key="2">
    <source>
        <dbReference type="ARBA" id="ARBA00019841"/>
    </source>
</evidence>
<evidence type="ECO:0000259" key="9">
    <source>
        <dbReference type="Pfam" id="PF17768"/>
    </source>
</evidence>
<dbReference type="NCBIfam" id="TIGR00644">
    <property type="entry name" value="recJ"/>
    <property type="match status" value="1"/>
</dbReference>
<evidence type="ECO:0000256" key="3">
    <source>
        <dbReference type="ARBA" id="ARBA00022722"/>
    </source>
</evidence>
<dbReference type="Proteomes" id="UP001596108">
    <property type="component" value="Unassembled WGS sequence"/>
</dbReference>
<keyword evidence="11" id="KW-1185">Reference proteome</keyword>
<dbReference type="Pfam" id="PF02272">
    <property type="entry name" value="DHHA1"/>
    <property type="match status" value="1"/>
</dbReference>
<dbReference type="RefSeq" id="WP_378111118.1">
    <property type="nucleotide sequence ID" value="NZ_JBHSNC010000024.1"/>
</dbReference>
<keyword evidence="6" id="KW-0175">Coiled coil</keyword>
<dbReference type="Pfam" id="PF01368">
    <property type="entry name" value="DHH"/>
    <property type="match status" value="1"/>
</dbReference>
<dbReference type="Pfam" id="PF17768">
    <property type="entry name" value="RecJ_OB"/>
    <property type="match status" value="1"/>
</dbReference>
<proteinExistence type="inferred from homology"/>
<evidence type="ECO:0000259" key="8">
    <source>
        <dbReference type="Pfam" id="PF02272"/>
    </source>
</evidence>
<dbReference type="PANTHER" id="PTHR30255:SF2">
    <property type="entry name" value="SINGLE-STRANDED-DNA-SPECIFIC EXONUCLEASE RECJ"/>
    <property type="match status" value="1"/>
</dbReference>
<dbReference type="PANTHER" id="PTHR30255">
    <property type="entry name" value="SINGLE-STRANDED-DNA-SPECIFIC EXONUCLEASE RECJ"/>
    <property type="match status" value="1"/>
</dbReference>
<dbReference type="GO" id="GO:0004527">
    <property type="term" value="F:exonuclease activity"/>
    <property type="evidence" value="ECO:0007669"/>
    <property type="project" value="UniProtKB-KW"/>
</dbReference>
<keyword evidence="3" id="KW-0540">Nuclease</keyword>
<dbReference type="Gene3D" id="3.90.1640.30">
    <property type="match status" value="1"/>
</dbReference>
<evidence type="ECO:0000256" key="4">
    <source>
        <dbReference type="ARBA" id="ARBA00022801"/>
    </source>
</evidence>
<sequence>MKLSKYRWSLPVKNDPLEAELAERLGVSRLVSGVLVARQWHSAEEAETFLNASEQQLHDPFLLKGMSVAVSRITQAIEAGEHIRVYGDYDVDGVTSTALMTRLLTTLGARFDTYIPHRHKEGYGMNEAAIDLAADAGVSLIVTVDNGISAVRQIAYAAERGIQVVVTDHHEPPASGELPDAVAIVNPKQEDCPYPFKGLCGAGVVFKLAHAMLGRPVLEYADLAAIGTIADLMPLIGENRVIARLGLAQLRRDPVPGIRALAKASGTKPEELTSGRIGFGLAPRLNAGGRLAHASGAVQLLIAADEAEAMSLATELDELNLERQALVETTVAEADAMWKTLNADGRNRNVIVLAGEGWNAGIAGLVASKLVERYYRPAIILAIDPDTGKCKGSARSIDGFNLFEALSECAELMDHFGGHTAAAGLTISWENVESLSERLHALAGEWLTEEDWQPKKRADLVCTLAQATLDAVDQLARLEPFGNGNPTPRVVIQGLTVRESRTLGKENTHLKLSVEQDGKALEAIAFGMGADQAKLVPGMRIDVLGELSVNEWNGSRKVQLIFQDWRTNELRLVDRRKDKDVWRSLSELTAEPVAGTAILCGSARHYQEAVDKVGHTEAEVRSYADGRPVTERWTRLILLGIPDNEKDVEHLSDWLSPVRCGEHVVVLDQSHIGSGNVGAKESFPDRSQFGAVYGLFKRQGTWLDAPEGFLQSVAHETGWPLATVRMMQDVFIELGFITAQGSTRQVVAQPPRSELDRSARYRRALQSAETSRLRHMSADELRSWMHRWHLA</sequence>
<feature type="domain" description="DDH" evidence="7">
    <location>
        <begin position="83"/>
        <end position="228"/>
    </location>
</feature>
<evidence type="ECO:0000313" key="11">
    <source>
        <dbReference type="Proteomes" id="UP001596108"/>
    </source>
</evidence>
<keyword evidence="4" id="KW-0378">Hydrolase</keyword>
<comment type="caution">
    <text evidence="10">The sequence shown here is derived from an EMBL/GenBank/DDBJ whole genome shotgun (WGS) entry which is preliminary data.</text>
</comment>
<dbReference type="Gene3D" id="3.10.310.30">
    <property type="match status" value="1"/>
</dbReference>
<evidence type="ECO:0000259" key="7">
    <source>
        <dbReference type="Pfam" id="PF01368"/>
    </source>
</evidence>
<protein>
    <recommendedName>
        <fullName evidence="2">Single-stranded-DNA-specific exonuclease RecJ</fullName>
    </recommendedName>
</protein>
<evidence type="ECO:0000256" key="6">
    <source>
        <dbReference type="SAM" id="Coils"/>
    </source>
</evidence>
<evidence type="ECO:0000256" key="1">
    <source>
        <dbReference type="ARBA" id="ARBA00005915"/>
    </source>
</evidence>
<organism evidence="10 11">
    <name type="scientific">Cohnella yongneupensis</name>
    <dbReference type="NCBI Taxonomy" id="425006"/>
    <lineage>
        <taxon>Bacteria</taxon>
        <taxon>Bacillati</taxon>
        <taxon>Bacillota</taxon>
        <taxon>Bacilli</taxon>
        <taxon>Bacillales</taxon>
        <taxon>Paenibacillaceae</taxon>
        <taxon>Cohnella</taxon>
    </lineage>
</organism>
<evidence type="ECO:0000313" key="10">
    <source>
        <dbReference type="EMBL" id="MFC5529246.1"/>
    </source>
</evidence>
<comment type="similarity">
    <text evidence="1">Belongs to the RecJ family.</text>
</comment>
<dbReference type="EMBL" id="JBHSNC010000024">
    <property type="protein sequence ID" value="MFC5529246.1"/>
    <property type="molecule type" value="Genomic_DNA"/>
</dbReference>
<feature type="domain" description="DHHA1" evidence="8">
    <location>
        <begin position="348"/>
        <end position="442"/>
    </location>
</feature>
<dbReference type="InterPro" id="IPR001667">
    <property type="entry name" value="DDH_dom"/>
</dbReference>
<gene>
    <name evidence="10" type="primary">recJ</name>
    <name evidence="10" type="ORF">ACFPQ4_07270</name>
</gene>